<evidence type="ECO:0000313" key="6">
    <source>
        <dbReference type="Proteomes" id="UP000092840"/>
    </source>
</evidence>
<evidence type="ECO:0000313" key="4">
    <source>
        <dbReference type="EMBL" id="SBT17926.1"/>
    </source>
</evidence>
<proteinExistence type="predicted"/>
<dbReference type="GO" id="GO:0004077">
    <property type="term" value="F:biotin--[biotin carboxyl-carrier protein] ligase activity"/>
    <property type="evidence" value="ECO:0007669"/>
    <property type="project" value="UniProtKB-EC"/>
</dbReference>
<dbReference type="EMBL" id="FLRB01000008">
    <property type="protein sequence ID" value="SBT20774.1"/>
    <property type="molecule type" value="Genomic_DNA"/>
</dbReference>
<gene>
    <name evidence="4" type="primary">birA_1</name>
    <name evidence="5" type="synonym">birA_2</name>
    <name evidence="4" type="ORF">MGA5115_02043</name>
    <name evidence="5" type="ORF">MGA5116_01361</name>
</gene>
<feature type="domain" description="HTH deoR-type" evidence="3">
    <location>
        <begin position="3"/>
        <end position="58"/>
    </location>
</feature>
<dbReference type="GO" id="GO:0003700">
    <property type="term" value="F:DNA-binding transcription factor activity"/>
    <property type="evidence" value="ECO:0007669"/>
    <property type="project" value="InterPro"/>
</dbReference>
<dbReference type="PROSITE" id="PS51000">
    <property type="entry name" value="HTH_DEOR_2"/>
    <property type="match status" value="1"/>
</dbReference>
<protein>
    <submittedName>
        <fullName evidence="4">Bifunctional ligase/repressor BirA</fullName>
        <ecNumber evidence="4">6.3.4.15</ecNumber>
    </submittedName>
</protein>
<dbReference type="RefSeq" id="WP_067035857.1">
    <property type="nucleotide sequence ID" value="NZ_FLRA01000014.1"/>
</dbReference>
<evidence type="ECO:0000259" key="3">
    <source>
        <dbReference type="PROSITE" id="PS51000"/>
    </source>
</evidence>
<dbReference type="Gene3D" id="1.10.10.10">
    <property type="entry name" value="Winged helix-like DNA-binding domain superfamily/Winged helix DNA-binding domain"/>
    <property type="match status" value="1"/>
</dbReference>
<dbReference type="Proteomes" id="UP000092840">
    <property type="component" value="Unassembled WGS sequence"/>
</dbReference>
<evidence type="ECO:0000256" key="2">
    <source>
        <dbReference type="ARBA" id="ARBA00023163"/>
    </source>
</evidence>
<reference evidence="4 7" key="2">
    <citation type="submission" date="2016-06" db="EMBL/GenBank/DDBJ databases">
        <authorList>
            <person name="Kjaerup R.B."/>
            <person name="Dalgaard T.S."/>
            <person name="Juul-Madsen H.R."/>
        </authorList>
    </citation>
    <scope>NUCLEOTIDE SEQUENCE [LARGE SCALE GENOMIC DNA]</scope>
    <source>
        <strain evidence="4 7">CECT 5115</strain>
    </source>
</reference>
<evidence type="ECO:0000256" key="1">
    <source>
        <dbReference type="ARBA" id="ARBA00023015"/>
    </source>
</evidence>
<evidence type="ECO:0000313" key="7">
    <source>
        <dbReference type="Proteomes" id="UP000092871"/>
    </source>
</evidence>
<name>A0A1C3JS36_9GAMM</name>
<dbReference type="PANTHER" id="PTHR34580:SF3">
    <property type="entry name" value="PROTEIN PAFB"/>
    <property type="match status" value="1"/>
</dbReference>
<dbReference type="InterPro" id="IPR001034">
    <property type="entry name" value="DeoR_HTH"/>
</dbReference>
<dbReference type="Pfam" id="PF08279">
    <property type="entry name" value="HTH_11"/>
    <property type="match status" value="1"/>
</dbReference>
<dbReference type="PROSITE" id="PS52050">
    <property type="entry name" value="WYL"/>
    <property type="match status" value="1"/>
</dbReference>
<dbReference type="PANTHER" id="PTHR34580">
    <property type="match status" value="1"/>
</dbReference>
<organism evidence="4 7">
    <name type="scientific">Marinomonas gallaica</name>
    <dbReference type="NCBI Taxonomy" id="1806667"/>
    <lineage>
        <taxon>Bacteria</taxon>
        <taxon>Pseudomonadati</taxon>
        <taxon>Pseudomonadota</taxon>
        <taxon>Gammaproteobacteria</taxon>
        <taxon>Oceanospirillales</taxon>
        <taxon>Oceanospirillaceae</taxon>
        <taxon>Marinomonas</taxon>
    </lineage>
</organism>
<dbReference type="SUPFAM" id="SSF46785">
    <property type="entry name" value="Winged helix' DNA-binding domain"/>
    <property type="match status" value="1"/>
</dbReference>
<dbReference type="EC" id="6.3.4.15" evidence="4"/>
<evidence type="ECO:0000313" key="5">
    <source>
        <dbReference type="EMBL" id="SBT20774.1"/>
    </source>
</evidence>
<dbReference type="EMBL" id="FLRA01000014">
    <property type="protein sequence ID" value="SBT17926.1"/>
    <property type="molecule type" value="Genomic_DNA"/>
</dbReference>
<dbReference type="InterPro" id="IPR051534">
    <property type="entry name" value="CBASS_pafABC_assoc_protein"/>
</dbReference>
<dbReference type="InterPro" id="IPR036390">
    <property type="entry name" value="WH_DNA-bd_sf"/>
</dbReference>
<accession>A0A1C3JS36</accession>
<dbReference type="OrthoDB" id="9807255at2"/>
<dbReference type="AlphaFoldDB" id="A0A1C3JS36"/>
<dbReference type="Proteomes" id="UP000092871">
    <property type="component" value="Unassembled WGS sequence"/>
</dbReference>
<dbReference type="InterPro" id="IPR036388">
    <property type="entry name" value="WH-like_DNA-bd_sf"/>
</dbReference>
<keyword evidence="4" id="KW-0436">Ligase</keyword>
<dbReference type="Pfam" id="PF13280">
    <property type="entry name" value="WYL"/>
    <property type="match status" value="1"/>
</dbReference>
<keyword evidence="1" id="KW-0805">Transcription regulation</keyword>
<keyword evidence="6" id="KW-1185">Reference proteome</keyword>
<dbReference type="InterPro" id="IPR026881">
    <property type="entry name" value="WYL_dom"/>
</dbReference>
<keyword evidence="2" id="KW-0804">Transcription</keyword>
<dbReference type="InterPro" id="IPR013196">
    <property type="entry name" value="HTH_11"/>
</dbReference>
<sequence length="227" mass="25578">MRKSDRLFQLTNILRKHQPVTAKTLAEKLGVSERTIYRYMDDLSVSGVPVYGEAGVGYSLSEGYELPPLTLTAQELEALVSGVNFVAALTTDSFSQSAQSLLAKIEAALPEHISQTDDKRIVRTPVLAAREENRSIWGRLHTTIQSQGQITLQYQSANESVTQRAIYPLGLFYWGGKWTLGAWCFKRHAYRDFRIDRIQAMLPAEQQPIPSNVSLSHYINLRQGESY</sequence>
<reference evidence="5 6" key="1">
    <citation type="submission" date="2016-06" db="EMBL/GenBank/DDBJ databases">
        <authorList>
            <person name="Rodrigo-Torres L."/>
            <person name="Arahal D.R."/>
        </authorList>
    </citation>
    <scope>NUCLEOTIDE SEQUENCE [LARGE SCALE GENOMIC DNA]</scope>
    <source>
        <strain evidence="5 6">CECT 5116</strain>
    </source>
</reference>